<reference evidence="2 3" key="1">
    <citation type="submission" date="2019-11" db="EMBL/GenBank/DDBJ databases">
        <authorList>
            <person name="Criscuolo A."/>
        </authorList>
    </citation>
    <scope>NUCLEOTIDE SEQUENCE [LARGE SCALE GENOMIC DNA]</scope>
    <source>
        <strain evidence="2">CIP111667</strain>
    </source>
</reference>
<dbReference type="EMBL" id="CACRYJ010000017">
    <property type="protein sequence ID" value="VZO36078.1"/>
    <property type="molecule type" value="Genomic_DNA"/>
</dbReference>
<evidence type="ECO:0000256" key="1">
    <source>
        <dbReference type="SAM" id="MobiDB-lite"/>
    </source>
</evidence>
<sequence>MSTDRVPSTAGRVAASGGGGVLPRMSGVLPRVGGTLAHLAGGGGPAAWCRDTARLTRSVDVLDARVGAACAAAPAPPRLAEGPMLGRTLAQCVAGPGGGGADPEAGGRRERWRHSGVDDDGGARRGRGSSGVVGGWSDDPFGPVRGGAPGRPHGPDRWTPGGAATGSGRGPTAGDPAPPGPVAPNTGDRYPGSGAPEPRRPGAEAGRRPSDLGLPPPDACPPATRLRELAGPGDADRRTEPLGPAGERPRPAHQRQPRPARESPSRSATAASHLSPDHGLDHVLERVRAGLAAAGLGALVDPSTTSRRPLRRASAEDALALTASLTRGAGQWRNAWNGTGSGEPGPAVGPARERRDPHRTSGDDDRPSTSAVGPTEAGKPGAPLAGRPVPEGREATPRARTAAHGLDSQTEFAIAPARPARLVRLAGDAEETEGGEHGWPATWPDGPATATESSAAPGVGGSVPATSVPELERLVARMLTDAARRHGIEA</sequence>
<evidence type="ECO:0000313" key="2">
    <source>
        <dbReference type="EMBL" id="VZO36078.1"/>
    </source>
</evidence>
<feature type="compositionally biased region" description="Basic and acidic residues" evidence="1">
    <location>
        <begin position="351"/>
        <end position="367"/>
    </location>
</feature>
<feature type="compositionally biased region" description="Basic and acidic residues" evidence="1">
    <location>
        <begin position="197"/>
        <end position="210"/>
    </location>
</feature>
<feature type="region of interest" description="Disordered" evidence="1">
    <location>
        <begin position="294"/>
        <end position="313"/>
    </location>
</feature>
<evidence type="ECO:0000313" key="3">
    <source>
        <dbReference type="Proteomes" id="UP000419743"/>
    </source>
</evidence>
<keyword evidence="3" id="KW-1185">Reference proteome</keyword>
<dbReference type="Proteomes" id="UP000419743">
    <property type="component" value="Unassembled WGS sequence"/>
</dbReference>
<gene>
    <name evidence="2" type="ORF">HALOF300_01282</name>
</gene>
<accession>A0A7M4DGN5</accession>
<feature type="region of interest" description="Disordered" evidence="1">
    <location>
        <begin position="95"/>
        <end position="282"/>
    </location>
</feature>
<organism evidence="2 3">
    <name type="scientific">Occultella aeris</name>
    <dbReference type="NCBI Taxonomy" id="2761496"/>
    <lineage>
        <taxon>Bacteria</taxon>
        <taxon>Bacillati</taxon>
        <taxon>Actinomycetota</taxon>
        <taxon>Actinomycetes</taxon>
        <taxon>Micrococcales</taxon>
        <taxon>Ruaniaceae</taxon>
        <taxon>Occultella</taxon>
    </lineage>
</organism>
<feature type="compositionally biased region" description="Basic and acidic residues" evidence="1">
    <location>
        <begin position="105"/>
        <end position="123"/>
    </location>
</feature>
<dbReference type="AlphaFoldDB" id="A0A7M4DGN5"/>
<proteinExistence type="predicted"/>
<name>A0A7M4DGN5_9MICO</name>
<feature type="region of interest" description="Disordered" evidence="1">
    <location>
        <begin position="429"/>
        <end position="465"/>
    </location>
</feature>
<feature type="region of interest" description="Disordered" evidence="1">
    <location>
        <begin position="331"/>
        <end position="417"/>
    </location>
</feature>
<protein>
    <submittedName>
        <fullName evidence="2">Uncharacterized protein</fullName>
    </submittedName>
</protein>
<comment type="caution">
    <text evidence="2">The sequence shown here is derived from an EMBL/GenBank/DDBJ whole genome shotgun (WGS) entry which is preliminary data.</text>
</comment>
<dbReference type="RefSeq" id="WP_156740100.1">
    <property type="nucleotide sequence ID" value="NZ_CACRYJ010000017.1"/>
</dbReference>